<keyword evidence="2 5" id="KW-0812">Transmembrane</keyword>
<dbReference type="InterPro" id="IPR052902">
    <property type="entry name" value="ABC-2_transporter"/>
</dbReference>
<reference evidence="7" key="1">
    <citation type="submission" date="2018-06" db="EMBL/GenBank/DDBJ databases">
        <title>SME-4 producing Serratia marcescens from Argentina and comparison with genomes of other SME-producers.</title>
        <authorList>
            <person name="Dabos L."/>
            <person name="Patino Navarrete R."/>
            <person name="Naas T."/>
        </authorList>
    </citation>
    <scope>NUCLEOTIDE SEQUENCE</scope>
    <source>
        <strain evidence="7">163</strain>
    </source>
</reference>
<dbReference type="GO" id="GO:0016020">
    <property type="term" value="C:membrane"/>
    <property type="evidence" value="ECO:0007669"/>
    <property type="project" value="UniProtKB-SubCell"/>
</dbReference>
<feature type="transmembrane region" description="Helical" evidence="5">
    <location>
        <begin position="322"/>
        <end position="345"/>
    </location>
</feature>
<dbReference type="RefSeq" id="WP_099782439.1">
    <property type="nucleotide sequence ID" value="NZ_CAMIQF010000001.1"/>
</dbReference>
<name>A0A345INI4_SERMA</name>
<feature type="transmembrane region" description="Helical" evidence="5">
    <location>
        <begin position="208"/>
        <end position="230"/>
    </location>
</feature>
<feature type="transmembrane region" description="Helical" evidence="5">
    <location>
        <begin position="264"/>
        <end position="285"/>
    </location>
</feature>
<dbReference type="GO" id="GO:0140359">
    <property type="term" value="F:ABC-type transporter activity"/>
    <property type="evidence" value="ECO:0007669"/>
    <property type="project" value="InterPro"/>
</dbReference>
<feature type="transmembrane region" description="Helical" evidence="5">
    <location>
        <begin position="27"/>
        <end position="47"/>
    </location>
</feature>
<proteinExistence type="predicted"/>
<organism evidence="7">
    <name type="scientific">Serratia marcescens</name>
    <dbReference type="NCBI Taxonomy" id="615"/>
    <lineage>
        <taxon>Bacteria</taxon>
        <taxon>Pseudomonadati</taxon>
        <taxon>Pseudomonadota</taxon>
        <taxon>Gammaproteobacteria</taxon>
        <taxon>Enterobacterales</taxon>
        <taxon>Yersiniaceae</taxon>
        <taxon>Serratia</taxon>
    </lineage>
</organism>
<keyword evidence="4 5" id="KW-0472">Membrane</keyword>
<evidence type="ECO:0000256" key="1">
    <source>
        <dbReference type="ARBA" id="ARBA00004141"/>
    </source>
</evidence>
<evidence type="ECO:0000256" key="5">
    <source>
        <dbReference type="SAM" id="Phobius"/>
    </source>
</evidence>
<evidence type="ECO:0000313" key="7">
    <source>
        <dbReference type="EMBL" id="AXH01406.1"/>
    </source>
</evidence>
<dbReference type="InterPro" id="IPR013525">
    <property type="entry name" value="ABC2_TM"/>
</dbReference>
<keyword evidence="3 5" id="KW-1133">Transmembrane helix</keyword>
<evidence type="ECO:0000259" key="6">
    <source>
        <dbReference type="Pfam" id="PF12698"/>
    </source>
</evidence>
<evidence type="ECO:0000256" key="2">
    <source>
        <dbReference type="ARBA" id="ARBA00022692"/>
    </source>
</evidence>
<dbReference type="PANTHER" id="PTHR43027">
    <property type="entry name" value="DOXORUBICIN RESISTANCE ABC TRANSPORTER PERMEASE PROTEIN DRRC-RELATED"/>
    <property type="match status" value="1"/>
</dbReference>
<comment type="subcellular location">
    <subcellularLocation>
        <location evidence="1">Membrane</location>
        <topology evidence="1">Multi-pass membrane protein</topology>
    </subcellularLocation>
</comment>
<dbReference type="PANTHER" id="PTHR43027:SF1">
    <property type="entry name" value="DOXORUBICIN RESISTANCE ABC TRANSPORTER PERMEASE PROTEIN DRRC-RELATED"/>
    <property type="match status" value="1"/>
</dbReference>
<feature type="transmembrane region" description="Helical" evidence="5">
    <location>
        <begin position="157"/>
        <end position="181"/>
    </location>
</feature>
<dbReference type="AlphaFoldDB" id="A0A345INI4"/>
<dbReference type="Pfam" id="PF12698">
    <property type="entry name" value="ABC2_membrane_3"/>
    <property type="match status" value="1"/>
</dbReference>
<sequence length="351" mass="39151">MSHSWQIYRRFFGANTKEYLRDPLSTLFSLVLPLFFIFTFGITAKIINGNHQPFSMQVSVVGDTPETEALWLKLNNYPGLAVQRQLRSDPEALVRANEVNAAVSWDAVQQRPAITTTESMSSVAQLVSAALNQQPADAQQPIRFITLKTERFNYFSFIFPSLLTLALLQVALFGTATPLIAAREKGTYRYYGVIPLPRWILLASQVSVRLVISLVQIALLMLISSLVFGFTLEHPLLFIVLLVAGALLLVSFGYALAGLFRTNTVATIALTLLNFWCMCFGQLFLDLSAFPPLKWLILTTPVGFVADALRYAMNGSEGVFPFFINCIGMAIWGVITLFVGVKWFLFQPKQS</sequence>
<evidence type="ECO:0000256" key="3">
    <source>
        <dbReference type="ARBA" id="ARBA00022989"/>
    </source>
</evidence>
<evidence type="ECO:0000256" key="4">
    <source>
        <dbReference type="ARBA" id="ARBA00023136"/>
    </source>
</evidence>
<protein>
    <submittedName>
        <fullName evidence="7">ABC transporter, permease protein</fullName>
    </submittedName>
</protein>
<feature type="transmembrane region" description="Helical" evidence="5">
    <location>
        <begin position="236"/>
        <end position="257"/>
    </location>
</feature>
<feature type="domain" description="ABC-2 type transporter transmembrane" evidence="6">
    <location>
        <begin position="25"/>
        <end position="341"/>
    </location>
</feature>
<accession>A0A345INI4</accession>
<dbReference type="EMBL" id="MH460878">
    <property type="protein sequence ID" value="AXH01406.1"/>
    <property type="molecule type" value="Genomic_DNA"/>
</dbReference>